<dbReference type="Proteomes" id="UP000036520">
    <property type="component" value="Chromosome"/>
</dbReference>
<protein>
    <recommendedName>
        <fullName evidence="4">Tetratricopeptide repeat protein</fullName>
    </recommendedName>
</protein>
<gene>
    <name evidence="2" type="ORF">CA2015_2040</name>
</gene>
<evidence type="ECO:0000256" key="1">
    <source>
        <dbReference type="SAM" id="SignalP"/>
    </source>
</evidence>
<organism evidence="2 3">
    <name type="scientific">Cyclobacterium amurskyense</name>
    <dbReference type="NCBI Taxonomy" id="320787"/>
    <lineage>
        <taxon>Bacteria</taxon>
        <taxon>Pseudomonadati</taxon>
        <taxon>Bacteroidota</taxon>
        <taxon>Cytophagia</taxon>
        <taxon>Cytophagales</taxon>
        <taxon>Cyclobacteriaceae</taxon>
        <taxon>Cyclobacterium</taxon>
    </lineage>
</organism>
<feature type="chain" id="PRO_5005208511" description="Tetratricopeptide repeat protein" evidence="1">
    <location>
        <begin position="20"/>
        <end position="275"/>
    </location>
</feature>
<feature type="signal peptide" evidence="1">
    <location>
        <begin position="1"/>
        <end position="19"/>
    </location>
</feature>
<dbReference type="STRING" id="320787.CA2015_2040"/>
<dbReference type="EMBL" id="CP012040">
    <property type="protein sequence ID" value="AKP51466.1"/>
    <property type="molecule type" value="Genomic_DNA"/>
</dbReference>
<keyword evidence="1" id="KW-0732">Signal</keyword>
<evidence type="ECO:0000313" key="3">
    <source>
        <dbReference type="Proteomes" id="UP000036520"/>
    </source>
</evidence>
<proteinExistence type="predicted"/>
<dbReference type="OrthoDB" id="947679at2"/>
<keyword evidence="3" id="KW-1185">Reference proteome</keyword>
<accession>A0A0H4PAL3</accession>
<reference evidence="2 3" key="1">
    <citation type="submission" date="2015-07" db="EMBL/GenBank/DDBJ databases">
        <authorList>
            <person name="Kim K.M."/>
        </authorList>
    </citation>
    <scope>NUCLEOTIDE SEQUENCE [LARGE SCALE GENOMIC DNA]</scope>
    <source>
        <strain evidence="2 3">KCTC 12363</strain>
    </source>
</reference>
<dbReference type="KEGG" id="camu:CA2015_2040"/>
<dbReference type="RefSeq" id="WP_048641796.1">
    <property type="nucleotide sequence ID" value="NZ_CP012040.1"/>
</dbReference>
<dbReference type="AlphaFoldDB" id="A0A0H4PAL3"/>
<evidence type="ECO:0000313" key="2">
    <source>
        <dbReference type="EMBL" id="AKP51466.1"/>
    </source>
</evidence>
<evidence type="ECO:0008006" key="4">
    <source>
        <dbReference type="Google" id="ProtNLM"/>
    </source>
</evidence>
<sequence length="275" mass="31639">MKYLVAVMILPFFALSGHAQNLYDFENSAAFASYLRQTNQFELAIPEYERLVFMKPGNVSLEKDLLAVYWEADMWEVGINRALNLYPDENKIPGELAFEYLALRFKNKQYNQANTFAKNNNNLKETERYFYSGTSYALKHEWKPAYEAYSHLSESNFQSVEQYITITRQALEEKRKSPALAAIMSTIVPGSGKIYTGDWKDGLVALLFVGSTAWQAQRAFQRQGVESVRGWIFASISLGFHVGNIFGSHKSATLINLRKDEFHQNKIEHLFYSNF</sequence>
<name>A0A0H4PAL3_9BACT</name>